<dbReference type="PROSITE" id="PS50181">
    <property type="entry name" value="FBOX"/>
    <property type="match status" value="1"/>
</dbReference>
<accession>A0A816PT43</accession>
<evidence type="ECO:0000313" key="2">
    <source>
        <dbReference type="EMBL" id="CAF2051802.1"/>
    </source>
</evidence>
<feature type="domain" description="F-box" evidence="1">
    <location>
        <begin position="5"/>
        <end position="50"/>
    </location>
</feature>
<name>A0A816PT43_9BILA</name>
<organism evidence="2 3">
    <name type="scientific">Rotaria magnacalcarata</name>
    <dbReference type="NCBI Taxonomy" id="392030"/>
    <lineage>
        <taxon>Eukaryota</taxon>
        <taxon>Metazoa</taxon>
        <taxon>Spiralia</taxon>
        <taxon>Gnathifera</taxon>
        <taxon>Rotifera</taxon>
        <taxon>Eurotatoria</taxon>
        <taxon>Bdelloidea</taxon>
        <taxon>Philodinida</taxon>
        <taxon>Philodinidae</taxon>
        <taxon>Rotaria</taxon>
    </lineage>
</organism>
<evidence type="ECO:0000259" key="1">
    <source>
        <dbReference type="PROSITE" id="PS50181"/>
    </source>
</evidence>
<sequence>MNRTDIHLLDLPVEILLKILKRLNNMDVLYSLIGVEGLDLLAQDDIFTNTLNFVLTDNGDYYSINEPILNRFCNDILPRIQYNVRSLYLETTTMDHILRAGVYPNLTKLKIFKFHENFLLHFGTDELLFRYNFKKQITNLTLVSDYGGKVGTLDQTTNVFIKLLDFFENLNYLSCIGSSVTGNPVLSFVDLPLNTFVSSNLTKLCVTVDSFGDCLRLLDGRLNQLSTFIVIIINAKDYSSMEFNSNVLHHLKCFSLTYESLTNEYDNQVAPLLHRMCNLQDLTLYIQIDKRNRLVDGIQLENDILIHLSKLETFTFYICTCTSANHPVTLSNDDIQRTFSNVKFGQVGCSMNYVNESDITYHVFSLPFKFDRIRFIGNSFTNTIFKDVTFLCVFDWIPFEHEFFVRLARCFPLLKTLIIVNCKAQSTDSAKSKHGNNGPFEVVQYLHLTSLEFGRAHIDYVEQMLNESKTRLPCLTQLWIDYHQLKTVTNNFTRDATRLNCINIEELDFHSGSDHDDSDDHLIIPQSKDFHVYFPLLKL</sequence>
<reference evidence="2" key="1">
    <citation type="submission" date="2021-02" db="EMBL/GenBank/DDBJ databases">
        <authorList>
            <person name="Nowell W R."/>
        </authorList>
    </citation>
    <scope>NUCLEOTIDE SEQUENCE</scope>
</reference>
<gene>
    <name evidence="2" type="ORF">MBJ925_LOCUS13171</name>
</gene>
<comment type="caution">
    <text evidence="2">The sequence shown here is derived from an EMBL/GenBank/DDBJ whole genome shotgun (WGS) entry which is preliminary data.</text>
</comment>
<dbReference type="Proteomes" id="UP000663824">
    <property type="component" value="Unassembled WGS sequence"/>
</dbReference>
<proteinExistence type="predicted"/>
<evidence type="ECO:0000313" key="3">
    <source>
        <dbReference type="Proteomes" id="UP000663824"/>
    </source>
</evidence>
<dbReference type="EMBL" id="CAJNRE010005978">
    <property type="protein sequence ID" value="CAF2051802.1"/>
    <property type="molecule type" value="Genomic_DNA"/>
</dbReference>
<protein>
    <recommendedName>
        <fullName evidence="1">F-box domain-containing protein</fullName>
    </recommendedName>
</protein>
<dbReference type="AlphaFoldDB" id="A0A816PT43"/>
<dbReference type="InterPro" id="IPR001810">
    <property type="entry name" value="F-box_dom"/>
</dbReference>